<protein>
    <submittedName>
        <fullName evidence="3">Phosphatase PAP2 family protein</fullName>
    </submittedName>
</protein>
<reference evidence="3 4" key="1">
    <citation type="submission" date="2019-08" db="EMBL/GenBank/DDBJ databases">
        <title>Actinomadura sp. nov. CYP1-5 isolated from mountain soil.</title>
        <authorList>
            <person name="Songsumanus A."/>
            <person name="Kuncharoen N."/>
            <person name="Kudo T."/>
            <person name="Yuki M."/>
            <person name="Igarashi Y."/>
            <person name="Tanasupawat S."/>
        </authorList>
    </citation>
    <scope>NUCLEOTIDE SEQUENCE [LARGE SCALE GENOMIC DNA]</scope>
    <source>
        <strain evidence="3 4">JCM 14158</strain>
    </source>
</reference>
<feature type="transmembrane region" description="Helical" evidence="1">
    <location>
        <begin position="246"/>
        <end position="263"/>
    </location>
</feature>
<keyword evidence="1" id="KW-0812">Transmembrane</keyword>
<dbReference type="SMART" id="SM00014">
    <property type="entry name" value="acidPPc"/>
    <property type="match status" value="1"/>
</dbReference>
<evidence type="ECO:0000256" key="1">
    <source>
        <dbReference type="SAM" id="Phobius"/>
    </source>
</evidence>
<evidence type="ECO:0000313" key="3">
    <source>
        <dbReference type="EMBL" id="TYB44595.1"/>
    </source>
</evidence>
<dbReference type="Pfam" id="PF01569">
    <property type="entry name" value="PAP2"/>
    <property type="match status" value="1"/>
</dbReference>
<organism evidence="3 4">
    <name type="scientific">Actinomadura chibensis</name>
    <dbReference type="NCBI Taxonomy" id="392828"/>
    <lineage>
        <taxon>Bacteria</taxon>
        <taxon>Bacillati</taxon>
        <taxon>Actinomycetota</taxon>
        <taxon>Actinomycetes</taxon>
        <taxon>Streptosporangiales</taxon>
        <taxon>Thermomonosporaceae</taxon>
        <taxon>Actinomadura</taxon>
    </lineage>
</organism>
<gene>
    <name evidence="3" type="ORF">FXF69_20795</name>
</gene>
<evidence type="ECO:0000259" key="2">
    <source>
        <dbReference type="SMART" id="SM00014"/>
    </source>
</evidence>
<comment type="caution">
    <text evidence="3">The sequence shown here is derived from an EMBL/GenBank/DDBJ whole genome shotgun (WGS) entry which is preliminary data.</text>
</comment>
<feature type="transmembrane region" description="Helical" evidence="1">
    <location>
        <begin position="7"/>
        <end position="27"/>
    </location>
</feature>
<dbReference type="AlphaFoldDB" id="A0A5D0NJT9"/>
<accession>A0A5D0NJT9</accession>
<feature type="transmembrane region" description="Helical" evidence="1">
    <location>
        <begin position="132"/>
        <end position="153"/>
    </location>
</feature>
<dbReference type="PANTHER" id="PTHR14969">
    <property type="entry name" value="SPHINGOSINE-1-PHOSPHATE PHOSPHOHYDROLASE"/>
    <property type="match status" value="1"/>
</dbReference>
<sequence length="315" mass="33596">MLTDFMHVMSFLGSAAFYLPVLVVLFWCAAPRLAARVAVVLLFGAFLNALLKLVFHAPRPYWTDPSVKGRESLSSFGMPSGHSQNAPVFWGFFAVQTRRWYVWTGAAALVVLIGVSRVYLGVHSVGQVLGGWAIGLAILVAALGLEPIVVPWWARRHLAVQTALALAISLLLLTAAWGALRPLQGWHWPDAWVHAIHAAGGHLEPLDLVESAKAAGGLFGVLAGLSLLAARGWFDPGGDLWRRVARVPVGMAGAAIVSLFGGNHLVQGFIVQAVLGLWVTAGAPEAFVRLGLAARPAPALTRPGGGREERADRPQ</sequence>
<dbReference type="PANTHER" id="PTHR14969:SF13">
    <property type="entry name" value="AT30094P"/>
    <property type="match status" value="1"/>
</dbReference>
<name>A0A5D0NJT9_9ACTN</name>
<dbReference type="Gene3D" id="1.20.144.10">
    <property type="entry name" value="Phosphatidic acid phosphatase type 2/haloperoxidase"/>
    <property type="match status" value="1"/>
</dbReference>
<feature type="transmembrane region" description="Helical" evidence="1">
    <location>
        <begin position="214"/>
        <end position="234"/>
    </location>
</feature>
<dbReference type="InterPro" id="IPR000326">
    <property type="entry name" value="PAP2/HPO"/>
</dbReference>
<proteinExistence type="predicted"/>
<dbReference type="Proteomes" id="UP000323380">
    <property type="component" value="Unassembled WGS sequence"/>
</dbReference>
<feature type="transmembrane region" description="Helical" evidence="1">
    <location>
        <begin position="269"/>
        <end position="292"/>
    </location>
</feature>
<feature type="transmembrane region" description="Helical" evidence="1">
    <location>
        <begin position="160"/>
        <end position="180"/>
    </location>
</feature>
<feature type="transmembrane region" description="Helical" evidence="1">
    <location>
        <begin position="100"/>
        <end position="120"/>
    </location>
</feature>
<feature type="domain" description="Phosphatidic acid phosphatase type 2/haloperoxidase" evidence="2">
    <location>
        <begin position="35"/>
        <end position="143"/>
    </location>
</feature>
<dbReference type="EMBL" id="VSFG01000004">
    <property type="protein sequence ID" value="TYB44595.1"/>
    <property type="molecule type" value="Genomic_DNA"/>
</dbReference>
<dbReference type="SUPFAM" id="SSF48317">
    <property type="entry name" value="Acid phosphatase/Vanadium-dependent haloperoxidase"/>
    <property type="match status" value="1"/>
</dbReference>
<dbReference type="InterPro" id="IPR036938">
    <property type="entry name" value="PAP2/HPO_sf"/>
</dbReference>
<keyword evidence="1" id="KW-1133">Transmembrane helix</keyword>
<dbReference type="STRING" id="1220554.GCA_001552135_00633"/>
<keyword evidence="1" id="KW-0472">Membrane</keyword>
<keyword evidence="4" id="KW-1185">Reference proteome</keyword>
<evidence type="ECO:0000313" key="4">
    <source>
        <dbReference type="Proteomes" id="UP000323380"/>
    </source>
</evidence>
<feature type="transmembrane region" description="Helical" evidence="1">
    <location>
        <begin position="33"/>
        <end position="51"/>
    </location>
</feature>
<dbReference type="RefSeq" id="WP_067885068.1">
    <property type="nucleotide sequence ID" value="NZ_VSFG01000004.1"/>
</dbReference>